<evidence type="ECO:0000313" key="11">
    <source>
        <dbReference type="Proteomes" id="UP000824219"/>
    </source>
</evidence>
<dbReference type="GO" id="GO:0060326">
    <property type="term" value="P:cell chemotaxis"/>
    <property type="evidence" value="ECO:0007669"/>
    <property type="project" value="TreeGrafter"/>
</dbReference>
<keyword evidence="2 8" id="KW-0812">Transmembrane</keyword>
<sequence length="358" mass="40983">MLSLNATAPLTTAAARDMNFTDNVNDSYEYSEDVLIVHCHLEDYDQITGLSYIFICCFSFLGNGMLLYCLARFEDLKRVTMRFLFFLALFDLLFTLTVPFWAVENLMEWVFGVAACKILTGAYFIGIYGSLILLTAMTVDCFFFIVVRSRWFTYRRRLNCAKAAFAGSWIISVLACLKDALSSDVKEVNSVHTCDSTASQDNHVGYYTQLIMLFVIPLTIIIICYGKILHTLMSSTGRKRYKTFLVVLLIILAFVICWGPYHVVIILMPMLSYTDCYKSIQLNRAYVACRILAYSHCCINPLLFLIRGKPRRILSSFIFRHTQHRSHQGSDRSSDPSNFIQQHFSMPIPQNVTELKSI</sequence>
<evidence type="ECO:0000256" key="6">
    <source>
        <dbReference type="ARBA" id="ARBA00023170"/>
    </source>
</evidence>
<evidence type="ECO:0000313" key="10">
    <source>
        <dbReference type="EMBL" id="KAG7319914.1"/>
    </source>
</evidence>
<keyword evidence="3 8" id="KW-1133">Transmembrane helix</keyword>
<dbReference type="GO" id="GO:0016493">
    <property type="term" value="F:C-C chemokine receptor activity"/>
    <property type="evidence" value="ECO:0007669"/>
    <property type="project" value="TreeGrafter"/>
</dbReference>
<evidence type="ECO:0000256" key="5">
    <source>
        <dbReference type="ARBA" id="ARBA00023136"/>
    </source>
</evidence>
<dbReference type="PANTHER" id="PTHR10489">
    <property type="entry name" value="CELL ADHESION MOLECULE"/>
    <property type="match status" value="1"/>
</dbReference>
<dbReference type="Gene3D" id="1.20.1070.10">
    <property type="entry name" value="Rhodopsin 7-helix transmembrane proteins"/>
    <property type="match status" value="1"/>
</dbReference>
<accession>A0A9D3NCI9</accession>
<reference evidence="10 11" key="1">
    <citation type="submission" date="2021-06" db="EMBL/GenBank/DDBJ databases">
        <title>Chromosome-level genome assembly of the red-tail catfish (Hemibagrus wyckioides).</title>
        <authorList>
            <person name="Shao F."/>
        </authorList>
    </citation>
    <scope>NUCLEOTIDE SEQUENCE [LARGE SCALE GENOMIC DNA]</scope>
    <source>
        <strain evidence="10">EC202008001</strain>
        <tissue evidence="10">Blood</tissue>
    </source>
</reference>
<evidence type="ECO:0000256" key="3">
    <source>
        <dbReference type="ARBA" id="ARBA00022989"/>
    </source>
</evidence>
<dbReference type="InterPro" id="IPR000276">
    <property type="entry name" value="GPCR_Rhodpsn"/>
</dbReference>
<keyword evidence="11" id="KW-1185">Reference proteome</keyword>
<feature type="transmembrane region" description="Helical" evidence="8">
    <location>
        <begin position="83"/>
        <end position="102"/>
    </location>
</feature>
<protein>
    <recommendedName>
        <fullName evidence="9">G-protein coupled receptors family 1 profile domain-containing protein</fullName>
    </recommendedName>
</protein>
<name>A0A9D3NCI9_9TELE</name>
<feature type="transmembrane region" description="Helical" evidence="8">
    <location>
        <begin position="285"/>
        <end position="306"/>
    </location>
</feature>
<dbReference type="InterPro" id="IPR050119">
    <property type="entry name" value="CCR1-9-like"/>
</dbReference>
<dbReference type="PROSITE" id="PS50262">
    <property type="entry name" value="G_PROTEIN_RECEP_F1_2"/>
    <property type="match status" value="1"/>
</dbReference>
<keyword evidence="4" id="KW-0297">G-protein coupled receptor</keyword>
<dbReference type="InterPro" id="IPR017452">
    <property type="entry name" value="GPCR_Rhodpsn_7TM"/>
</dbReference>
<dbReference type="GO" id="GO:0007204">
    <property type="term" value="P:positive regulation of cytosolic calcium ion concentration"/>
    <property type="evidence" value="ECO:0007669"/>
    <property type="project" value="TreeGrafter"/>
</dbReference>
<feature type="transmembrane region" description="Helical" evidence="8">
    <location>
        <begin position="159"/>
        <end position="181"/>
    </location>
</feature>
<evidence type="ECO:0000256" key="8">
    <source>
        <dbReference type="SAM" id="Phobius"/>
    </source>
</evidence>
<dbReference type="Proteomes" id="UP000824219">
    <property type="component" value="Linkage Group LG20"/>
</dbReference>
<dbReference type="AlphaFoldDB" id="A0A9D3NCI9"/>
<dbReference type="GO" id="GO:0019722">
    <property type="term" value="P:calcium-mediated signaling"/>
    <property type="evidence" value="ECO:0007669"/>
    <property type="project" value="TreeGrafter"/>
</dbReference>
<dbReference type="EMBL" id="JAHKSW010000020">
    <property type="protein sequence ID" value="KAG7319914.1"/>
    <property type="molecule type" value="Genomic_DNA"/>
</dbReference>
<evidence type="ECO:0000256" key="7">
    <source>
        <dbReference type="ARBA" id="ARBA00023224"/>
    </source>
</evidence>
<feature type="transmembrane region" description="Helical" evidence="8">
    <location>
        <begin position="50"/>
        <end position="71"/>
    </location>
</feature>
<feature type="transmembrane region" description="Helical" evidence="8">
    <location>
        <begin position="245"/>
        <end position="273"/>
    </location>
</feature>
<evidence type="ECO:0000259" key="9">
    <source>
        <dbReference type="PROSITE" id="PS50262"/>
    </source>
</evidence>
<dbReference type="GO" id="GO:0009897">
    <property type="term" value="C:external side of plasma membrane"/>
    <property type="evidence" value="ECO:0007669"/>
    <property type="project" value="TreeGrafter"/>
</dbReference>
<comment type="caution">
    <text evidence="10">The sequence shown here is derived from an EMBL/GenBank/DDBJ whole genome shotgun (WGS) entry which is preliminary data.</text>
</comment>
<dbReference type="GO" id="GO:0006955">
    <property type="term" value="P:immune response"/>
    <property type="evidence" value="ECO:0007669"/>
    <property type="project" value="TreeGrafter"/>
</dbReference>
<keyword evidence="7" id="KW-0807">Transducer</keyword>
<comment type="subcellular location">
    <subcellularLocation>
        <location evidence="1">Membrane</location>
    </subcellularLocation>
</comment>
<feature type="transmembrane region" description="Helical" evidence="8">
    <location>
        <begin position="122"/>
        <end position="147"/>
    </location>
</feature>
<dbReference type="PANTHER" id="PTHR10489:SF730">
    <property type="entry name" value="CHEMOKINE XC RECEPTOR 1"/>
    <property type="match status" value="1"/>
</dbReference>
<dbReference type="GO" id="GO:0019957">
    <property type="term" value="F:C-C chemokine binding"/>
    <property type="evidence" value="ECO:0007669"/>
    <property type="project" value="TreeGrafter"/>
</dbReference>
<dbReference type="OrthoDB" id="8733891at2759"/>
<evidence type="ECO:0000256" key="1">
    <source>
        <dbReference type="ARBA" id="ARBA00004370"/>
    </source>
</evidence>
<organism evidence="10 11">
    <name type="scientific">Hemibagrus wyckioides</name>
    <dbReference type="NCBI Taxonomy" id="337641"/>
    <lineage>
        <taxon>Eukaryota</taxon>
        <taxon>Metazoa</taxon>
        <taxon>Chordata</taxon>
        <taxon>Craniata</taxon>
        <taxon>Vertebrata</taxon>
        <taxon>Euteleostomi</taxon>
        <taxon>Actinopterygii</taxon>
        <taxon>Neopterygii</taxon>
        <taxon>Teleostei</taxon>
        <taxon>Ostariophysi</taxon>
        <taxon>Siluriformes</taxon>
        <taxon>Bagridae</taxon>
        <taxon>Hemibagrus</taxon>
    </lineage>
</organism>
<evidence type="ECO:0000256" key="4">
    <source>
        <dbReference type="ARBA" id="ARBA00023040"/>
    </source>
</evidence>
<gene>
    <name evidence="10" type="ORF">KOW79_017057</name>
</gene>
<keyword evidence="6" id="KW-0675">Receptor</keyword>
<proteinExistence type="predicted"/>
<evidence type="ECO:0000256" key="2">
    <source>
        <dbReference type="ARBA" id="ARBA00022692"/>
    </source>
</evidence>
<feature type="transmembrane region" description="Helical" evidence="8">
    <location>
        <begin position="206"/>
        <end position="225"/>
    </location>
</feature>
<keyword evidence="5 8" id="KW-0472">Membrane</keyword>
<feature type="domain" description="G-protein coupled receptors family 1 profile" evidence="9">
    <location>
        <begin position="62"/>
        <end position="304"/>
    </location>
</feature>
<dbReference type="PRINTS" id="PR00237">
    <property type="entry name" value="GPCRRHODOPSN"/>
</dbReference>
<dbReference type="SUPFAM" id="SSF81321">
    <property type="entry name" value="Family A G protein-coupled receptor-like"/>
    <property type="match status" value="1"/>
</dbReference>
<dbReference type="Pfam" id="PF00001">
    <property type="entry name" value="7tm_1"/>
    <property type="match status" value="1"/>
</dbReference>